<feature type="compositionally biased region" description="Low complexity" evidence="7">
    <location>
        <begin position="442"/>
        <end position="454"/>
    </location>
</feature>
<dbReference type="SUPFAM" id="SSF48452">
    <property type="entry name" value="TPR-like"/>
    <property type="match status" value="2"/>
</dbReference>
<protein>
    <recommendedName>
        <fullName evidence="10">Tetratricopeptide repeat-containing protein</fullName>
    </recommendedName>
</protein>
<evidence type="ECO:0000256" key="5">
    <source>
        <dbReference type="ARBA" id="ARBA00022946"/>
    </source>
</evidence>
<keyword evidence="3" id="KW-0677">Repeat</keyword>
<keyword evidence="9" id="KW-1185">Reference proteome</keyword>
<reference evidence="8 9" key="1">
    <citation type="submission" date="2024-10" db="EMBL/GenBank/DDBJ databases">
        <authorList>
            <person name="Kim D."/>
        </authorList>
    </citation>
    <scope>NUCLEOTIDE SEQUENCE [LARGE SCALE GENOMIC DNA]</scope>
    <source>
        <strain evidence="8">BH-2024</strain>
    </source>
</reference>
<accession>A0ABD2ME83</accession>
<dbReference type="PANTHER" id="PTHR13143:SF6">
    <property type="entry name" value="TETRATRICOPEPTIDE REPEAT PROTEIN 19, MITOCHONDRIAL"/>
    <property type="match status" value="1"/>
</dbReference>
<evidence type="ECO:0008006" key="10">
    <source>
        <dbReference type="Google" id="ProtNLM"/>
    </source>
</evidence>
<keyword evidence="6" id="KW-0496">Mitochondrion</keyword>
<evidence type="ECO:0000256" key="1">
    <source>
        <dbReference type="ARBA" id="ARBA00004173"/>
    </source>
</evidence>
<dbReference type="GO" id="GO:0005739">
    <property type="term" value="C:mitochondrion"/>
    <property type="evidence" value="ECO:0007669"/>
    <property type="project" value="UniProtKB-SubCell"/>
</dbReference>
<evidence type="ECO:0000256" key="2">
    <source>
        <dbReference type="ARBA" id="ARBA00008219"/>
    </source>
</evidence>
<dbReference type="AlphaFoldDB" id="A0ABD2ME83"/>
<evidence type="ECO:0000256" key="7">
    <source>
        <dbReference type="SAM" id="MobiDB-lite"/>
    </source>
</evidence>
<comment type="subcellular location">
    <subcellularLocation>
        <location evidence="1">Mitochondrion</location>
    </subcellularLocation>
</comment>
<sequence length="471" mass="53316">MNFAVRLPLSPFKSFLLPRLWPPFCCCSVSSSSVCSVPLFAHPSLVSFPSPVAAFLCQRAAVAGQSLPLRLFDVRSRQKQHNYHHHHHGTFSARFSTFLRRLFPFGRGGAVVLMAFSIKQLFSFNRTDVLDDDPLKDKVKRAMLHRKYGEWAAAVQVLNEALNEAVELGNEIFVSRMYYELATTFWESGQLENAEHLLKLLHGRYLTLHRSSGLSPEVIENSLRLADVYTRMGKLDVAEDAYKYCLTTQMEVMEKHLAEYHVARGAMVEIDLPIETRGPTYTDPIALFGMCLEDYAYFLVDHYADTRLEEAEEYIKEALKVSFQIFGLSATHSLNLLCTFGSKCILQNKFETARNFLELGVKRVSMLPETEPTILLSFYCCYAEALFHTGDIERALDYAKRAQKLSQGSDIDAAVRAYVRDFSRQIERDTLRASVRSNNERTASSSSSTSLSAEGGEGAEKGISNWLWPFK</sequence>
<evidence type="ECO:0000256" key="4">
    <source>
        <dbReference type="ARBA" id="ARBA00022803"/>
    </source>
</evidence>
<keyword evidence="5" id="KW-0809">Transit peptide</keyword>
<keyword evidence="4" id="KW-0802">TPR repeat</keyword>
<proteinExistence type="inferred from homology"/>
<dbReference type="EMBL" id="JBICBT010000022">
    <property type="protein sequence ID" value="KAL3125778.1"/>
    <property type="molecule type" value="Genomic_DNA"/>
</dbReference>
<feature type="region of interest" description="Disordered" evidence="7">
    <location>
        <begin position="433"/>
        <end position="471"/>
    </location>
</feature>
<dbReference type="InterPro" id="IPR011990">
    <property type="entry name" value="TPR-like_helical_dom_sf"/>
</dbReference>
<evidence type="ECO:0000313" key="8">
    <source>
        <dbReference type="EMBL" id="KAL3125778.1"/>
    </source>
</evidence>
<dbReference type="PANTHER" id="PTHR13143">
    <property type="entry name" value="TETRATRICOPEPTIDE REPEAT PROTEIN 19"/>
    <property type="match status" value="1"/>
</dbReference>
<gene>
    <name evidence="8" type="ORF">niasHT_004228</name>
</gene>
<dbReference type="InterPro" id="IPR040395">
    <property type="entry name" value="TTC19"/>
</dbReference>
<name>A0ABD2ME83_9BILA</name>
<organism evidence="8 9">
    <name type="scientific">Heterodera trifolii</name>
    <dbReference type="NCBI Taxonomy" id="157864"/>
    <lineage>
        <taxon>Eukaryota</taxon>
        <taxon>Metazoa</taxon>
        <taxon>Ecdysozoa</taxon>
        <taxon>Nematoda</taxon>
        <taxon>Chromadorea</taxon>
        <taxon>Rhabditida</taxon>
        <taxon>Tylenchina</taxon>
        <taxon>Tylenchomorpha</taxon>
        <taxon>Tylenchoidea</taxon>
        <taxon>Heteroderidae</taxon>
        <taxon>Heteroderinae</taxon>
        <taxon>Heterodera</taxon>
    </lineage>
</organism>
<comment type="similarity">
    <text evidence="2">Belongs to the TTC19 family.</text>
</comment>
<comment type="caution">
    <text evidence="8">The sequence shown here is derived from an EMBL/GenBank/DDBJ whole genome shotgun (WGS) entry which is preliminary data.</text>
</comment>
<evidence type="ECO:0000313" key="9">
    <source>
        <dbReference type="Proteomes" id="UP001620626"/>
    </source>
</evidence>
<evidence type="ECO:0000256" key="3">
    <source>
        <dbReference type="ARBA" id="ARBA00022737"/>
    </source>
</evidence>
<dbReference type="Proteomes" id="UP001620626">
    <property type="component" value="Unassembled WGS sequence"/>
</dbReference>
<dbReference type="Gene3D" id="1.25.40.10">
    <property type="entry name" value="Tetratricopeptide repeat domain"/>
    <property type="match status" value="2"/>
</dbReference>
<evidence type="ECO:0000256" key="6">
    <source>
        <dbReference type="ARBA" id="ARBA00023128"/>
    </source>
</evidence>